<dbReference type="Pfam" id="PF19280">
    <property type="entry name" value="CERK_C"/>
    <property type="match status" value="1"/>
</dbReference>
<dbReference type="InterPro" id="IPR016064">
    <property type="entry name" value="NAD/diacylglycerol_kinase_sf"/>
</dbReference>
<sequence>MAPSLEGVSSSEVNLEDVLTLANKPFNVKLNNKHISWNYKKKQPFSNKEKKNWTCKNKVPIEEVIAVEYVERASKQTEDGDMEMVSLNSSIFRLHIIKRAPKYVWRMKAVELHCSNSAQCALWVDTIRSLLEKYTNRPKSLLVFINPYGGKRKAKKIFDEKVAAIFDLAGITSHVIITERADHAKEYIQSRDLNRYDGIVCVGGDGMFAELLNGVINLHNTRMRVDLDDCNSRLMQPPMRIGVIPAGSTDTVAYCTTGINDAVTSALHIVVGDSMAIDVCSVRNGLTGKLIRFCVSMLGYGFYGDVLRDSENLRWMGPVRYDYSGFRTFLKNRSYDAMISYLPSQSLQDNHHPGLEDGLRCYSGCQVCKSASLLDLNGSLSLDPSAISDTACSLTPTTPELDVDDISVMYKTLSTSMTNISIASRPMSTLSGVSPRIRGKRLLGSLLLSIHFFLAVNDTACIMHSFCINALTISCKCSTVPEGVSPACHLGDGSTDLVLVYDASRFNYLRHLIRITTKTSSQFDFGFVDVMRVKAFKVRVPAQGSTDSSQVSTSFHRLENVEKTTPLPVSSWNCDGEIIEEPNIDVRVHCQLVKLFARGIESYPTKMKQCAPNCISCDGIL</sequence>
<dbReference type="AlphaFoldDB" id="A0A7J7K5Q3"/>
<dbReference type="InterPro" id="IPR045363">
    <property type="entry name" value="CERK_C"/>
</dbReference>
<evidence type="ECO:0000313" key="3">
    <source>
        <dbReference type="Proteomes" id="UP000593567"/>
    </source>
</evidence>
<dbReference type="PANTHER" id="PTHR12358">
    <property type="entry name" value="SPHINGOSINE KINASE"/>
    <property type="match status" value="1"/>
</dbReference>
<dbReference type="SUPFAM" id="SSF111331">
    <property type="entry name" value="NAD kinase/diacylglycerol kinase-like"/>
    <property type="match status" value="1"/>
</dbReference>
<dbReference type="InterPro" id="IPR017438">
    <property type="entry name" value="ATP-NAD_kinase_N"/>
</dbReference>
<name>A0A7J7K5Q3_BUGNE</name>
<dbReference type="GO" id="GO:0006672">
    <property type="term" value="P:ceramide metabolic process"/>
    <property type="evidence" value="ECO:0007669"/>
    <property type="project" value="TreeGrafter"/>
</dbReference>
<dbReference type="PROSITE" id="PS50146">
    <property type="entry name" value="DAGK"/>
    <property type="match status" value="1"/>
</dbReference>
<dbReference type="EMBL" id="VXIV02001467">
    <property type="protein sequence ID" value="KAF6032916.1"/>
    <property type="molecule type" value="Genomic_DNA"/>
</dbReference>
<feature type="domain" description="DAGKc" evidence="1">
    <location>
        <begin position="136"/>
        <end position="285"/>
    </location>
</feature>
<evidence type="ECO:0000313" key="2">
    <source>
        <dbReference type="EMBL" id="KAF6032916.1"/>
    </source>
</evidence>
<reference evidence="2" key="1">
    <citation type="submission" date="2020-06" db="EMBL/GenBank/DDBJ databases">
        <title>Draft genome of Bugula neritina, a colonial animal packing powerful symbionts and potential medicines.</title>
        <authorList>
            <person name="Rayko M."/>
        </authorList>
    </citation>
    <scope>NUCLEOTIDE SEQUENCE [LARGE SCALE GENOMIC DNA]</scope>
    <source>
        <strain evidence="2">Kwan_BN1</strain>
    </source>
</reference>
<dbReference type="GO" id="GO:0001729">
    <property type="term" value="F:ceramide kinase activity"/>
    <property type="evidence" value="ECO:0007669"/>
    <property type="project" value="TreeGrafter"/>
</dbReference>
<dbReference type="Gene3D" id="2.60.200.40">
    <property type="match status" value="1"/>
</dbReference>
<dbReference type="PANTHER" id="PTHR12358:SF111">
    <property type="entry name" value="CERAMIDE KINASE, ISOFORM A"/>
    <property type="match status" value="1"/>
</dbReference>
<protein>
    <submittedName>
        <fullName evidence="2">CERK</fullName>
    </submittedName>
</protein>
<proteinExistence type="predicted"/>
<dbReference type="OrthoDB" id="530923at2759"/>
<dbReference type="Pfam" id="PF25382">
    <property type="entry name" value="PH_CERK"/>
    <property type="match status" value="1"/>
</dbReference>
<organism evidence="2 3">
    <name type="scientific">Bugula neritina</name>
    <name type="common">Brown bryozoan</name>
    <name type="synonym">Sertularia neritina</name>
    <dbReference type="NCBI Taxonomy" id="10212"/>
    <lineage>
        <taxon>Eukaryota</taxon>
        <taxon>Metazoa</taxon>
        <taxon>Spiralia</taxon>
        <taxon>Lophotrochozoa</taxon>
        <taxon>Bryozoa</taxon>
        <taxon>Gymnolaemata</taxon>
        <taxon>Cheilostomatida</taxon>
        <taxon>Flustrina</taxon>
        <taxon>Buguloidea</taxon>
        <taxon>Bugulidae</taxon>
        <taxon>Bugula</taxon>
    </lineage>
</organism>
<dbReference type="GO" id="GO:0016020">
    <property type="term" value="C:membrane"/>
    <property type="evidence" value="ECO:0007669"/>
    <property type="project" value="GOC"/>
</dbReference>
<dbReference type="InterPro" id="IPR050187">
    <property type="entry name" value="Lipid_Phosphate_FormReg"/>
</dbReference>
<comment type="caution">
    <text evidence="2">The sequence shown here is derived from an EMBL/GenBank/DDBJ whole genome shotgun (WGS) entry which is preliminary data.</text>
</comment>
<dbReference type="InterPro" id="IPR057465">
    <property type="entry name" value="CERK_PH"/>
</dbReference>
<dbReference type="Proteomes" id="UP000593567">
    <property type="component" value="Unassembled WGS sequence"/>
</dbReference>
<dbReference type="Gene3D" id="3.40.50.10330">
    <property type="entry name" value="Probable inorganic polyphosphate/atp-NAD kinase, domain 1"/>
    <property type="match status" value="1"/>
</dbReference>
<keyword evidence="3" id="KW-1185">Reference proteome</keyword>
<dbReference type="SMART" id="SM00046">
    <property type="entry name" value="DAGKc"/>
    <property type="match status" value="1"/>
</dbReference>
<evidence type="ECO:0000259" key="1">
    <source>
        <dbReference type="PROSITE" id="PS50146"/>
    </source>
</evidence>
<dbReference type="InterPro" id="IPR001206">
    <property type="entry name" value="Diacylglycerol_kinase_cat_dom"/>
</dbReference>
<gene>
    <name evidence="2" type="ORF">EB796_008778</name>
</gene>
<dbReference type="Pfam" id="PF00781">
    <property type="entry name" value="DAGK_cat"/>
    <property type="match status" value="1"/>
</dbReference>
<accession>A0A7J7K5Q3</accession>